<accession>A0A9Q8L584</accession>
<reference evidence="2" key="2">
    <citation type="journal article" date="2022" name="Microb. Genom.">
        <title>A chromosome-scale genome assembly of the tomato pathogen Cladosporium fulvum reveals a compartmentalized genome architecture and the presence of a dispensable chromosome.</title>
        <authorList>
            <person name="Zaccaron A.Z."/>
            <person name="Chen L.H."/>
            <person name="Samaras A."/>
            <person name="Stergiopoulos I."/>
        </authorList>
    </citation>
    <scope>NUCLEOTIDE SEQUENCE</scope>
    <source>
        <strain evidence="2">Race5_Kim</strain>
    </source>
</reference>
<keyword evidence="3" id="KW-1185">Reference proteome</keyword>
<feature type="compositionally biased region" description="Acidic residues" evidence="1">
    <location>
        <begin position="180"/>
        <end position="215"/>
    </location>
</feature>
<dbReference type="GeneID" id="71981871"/>
<proteinExistence type="predicted"/>
<dbReference type="AlphaFoldDB" id="A0A9Q8L584"/>
<protein>
    <submittedName>
        <fullName evidence="2">Uncharacterized protein</fullName>
    </submittedName>
</protein>
<evidence type="ECO:0000313" key="3">
    <source>
        <dbReference type="Proteomes" id="UP000756132"/>
    </source>
</evidence>
<feature type="region of interest" description="Disordered" evidence="1">
    <location>
        <begin position="126"/>
        <end position="147"/>
    </location>
</feature>
<evidence type="ECO:0000313" key="2">
    <source>
        <dbReference type="EMBL" id="UJO11091.1"/>
    </source>
</evidence>
<evidence type="ECO:0000256" key="1">
    <source>
        <dbReference type="SAM" id="MobiDB-lite"/>
    </source>
</evidence>
<gene>
    <name evidence="2" type="ORF">CLAFUR5_01993</name>
</gene>
<dbReference type="Proteomes" id="UP000756132">
    <property type="component" value="Chromosome 1"/>
</dbReference>
<dbReference type="EMBL" id="CP090163">
    <property type="protein sequence ID" value="UJO11091.1"/>
    <property type="molecule type" value="Genomic_DNA"/>
</dbReference>
<sequence length="300" mass="32809">MATTVLLLASGSPTGTQHFTGELSPKESLESIQAGDLSVFAVVAKFSKKYATLNIEGGTTIEFAQTGAYNHTSKMRVVTTPKLEKFEPNNNGGLYERFTLTRLGSPDGQGRFVQDTLTTVQQMPATANRGPYEGLPPAPQPSHTDYNQLSSPIVAIGAQYKHSCNCWSRVSNQTVDAVDQDDNEQDEDADGGDQDDMDAVDEEEVQEGEEDEAGEANDTGGHEQAGEGQQFSHEDDYMQNSAAKGEIQDDEPGDARLEEAGQGPARGDQRWWRKFSGWRQIRFRGLGTGVPIDHLYRNFA</sequence>
<feature type="region of interest" description="Disordered" evidence="1">
    <location>
        <begin position="180"/>
        <end position="269"/>
    </location>
</feature>
<organism evidence="2 3">
    <name type="scientific">Passalora fulva</name>
    <name type="common">Tomato leaf mold</name>
    <name type="synonym">Cladosporium fulvum</name>
    <dbReference type="NCBI Taxonomy" id="5499"/>
    <lineage>
        <taxon>Eukaryota</taxon>
        <taxon>Fungi</taxon>
        <taxon>Dikarya</taxon>
        <taxon>Ascomycota</taxon>
        <taxon>Pezizomycotina</taxon>
        <taxon>Dothideomycetes</taxon>
        <taxon>Dothideomycetidae</taxon>
        <taxon>Mycosphaerellales</taxon>
        <taxon>Mycosphaerellaceae</taxon>
        <taxon>Fulvia</taxon>
    </lineage>
</organism>
<name>A0A9Q8L584_PASFU</name>
<dbReference type="KEGG" id="ffu:CLAFUR5_01993"/>
<dbReference type="RefSeq" id="XP_047755457.1">
    <property type="nucleotide sequence ID" value="XM_047901141.1"/>
</dbReference>
<reference evidence="2" key="1">
    <citation type="submission" date="2021-12" db="EMBL/GenBank/DDBJ databases">
        <authorList>
            <person name="Zaccaron A."/>
            <person name="Stergiopoulos I."/>
        </authorList>
    </citation>
    <scope>NUCLEOTIDE SEQUENCE</scope>
    <source>
        <strain evidence="2">Race5_Kim</strain>
    </source>
</reference>